<dbReference type="Pfam" id="PF07679">
    <property type="entry name" value="I-set"/>
    <property type="match status" value="2"/>
</dbReference>
<dbReference type="EMBL" id="UZAL01051621">
    <property type="protein sequence ID" value="VDP87370.1"/>
    <property type="molecule type" value="Genomic_DNA"/>
</dbReference>
<evidence type="ECO:0000313" key="5">
    <source>
        <dbReference type="Proteomes" id="UP000269396"/>
    </source>
</evidence>
<dbReference type="AlphaFoldDB" id="A0A3P8H998"/>
<feature type="domain" description="Immunoglobulin I-set" evidence="3">
    <location>
        <begin position="76"/>
        <end position="127"/>
    </location>
</feature>
<dbReference type="GO" id="GO:0005886">
    <property type="term" value="C:plasma membrane"/>
    <property type="evidence" value="ECO:0007669"/>
    <property type="project" value="TreeGrafter"/>
</dbReference>
<dbReference type="Gene3D" id="2.60.40.10">
    <property type="entry name" value="Immunoglobulins"/>
    <property type="match status" value="2"/>
</dbReference>
<feature type="domain" description="Immunoglobulin I-set" evidence="3">
    <location>
        <begin position="6"/>
        <end position="66"/>
    </location>
</feature>
<protein>
    <recommendedName>
        <fullName evidence="3">Immunoglobulin I-set domain-containing protein</fullName>
    </recommendedName>
</protein>
<dbReference type="InterPro" id="IPR050958">
    <property type="entry name" value="Cell_Adh-Cytoskel_Orgn"/>
</dbReference>
<dbReference type="SUPFAM" id="SSF48726">
    <property type="entry name" value="Immunoglobulin"/>
    <property type="match status" value="2"/>
</dbReference>
<proteinExistence type="predicted"/>
<keyword evidence="5" id="KW-1185">Reference proteome</keyword>
<dbReference type="InterPro" id="IPR013098">
    <property type="entry name" value="Ig_I-set"/>
</dbReference>
<dbReference type="InterPro" id="IPR036179">
    <property type="entry name" value="Ig-like_dom_sf"/>
</dbReference>
<dbReference type="PANTHER" id="PTHR45080:SF8">
    <property type="entry name" value="IG-LIKE DOMAIN-CONTAINING PROTEIN"/>
    <property type="match status" value="1"/>
</dbReference>
<evidence type="ECO:0000256" key="2">
    <source>
        <dbReference type="ARBA" id="ARBA00023157"/>
    </source>
</evidence>
<dbReference type="PANTHER" id="PTHR45080">
    <property type="entry name" value="CONTACTIN 5"/>
    <property type="match status" value="1"/>
</dbReference>
<gene>
    <name evidence="4" type="ORF">SMTD_LOCUS22461</name>
</gene>
<dbReference type="InterPro" id="IPR013783">
    <property type="entry name" value="Ig-like_fold"/>
</dbReference>
<organism evidence="4 5">
    <name type="scientific">Schistosoma mattheei</name>
    <dbReference type="NCBI Taxonomy" id="31246"/>
    <lineage>
        <taxon>Eukaryota</taxon>
        <taxon>Metazoa</taxon>
        <taxon>Spiralia</taxon>
        <taxon>Lophotrochozoa</taxon>
        <taxon>Platyhelminthes</taxon>
        <taxon>Trematoda</taxon>
        <taxon>Digenea</taxon>
        <taxon>Strigeidida</taxon>
        <taxon>Schistosomatoidea</taxon>
        <taxon>Schistosomatidae</taxon>
        <taxon>Schistosoma</taxon>
    </lineage>
</organism>
<accession>A0A3P8H998</accession>
<evidence type="ECO:0000256" key="1">
    <source>
        <dbReference type="ARBA" id="ARBA00022729"/>
    </source>
</evidence>
<name>A0A3P8H998_9TREM</name>
<sequence>MFLYSVPEITWLLNNEIIKPSLYFLPEIRSDGYTILNISSVYPEDTGIYTVRAVNSGGEAQASAEILISAPLQTAPQFVKPLPTGTLEVKEGGRVFLEVQVSGEPIPQIDWYHNGQSLQSGSIWKVSEPFMLRLFGFMKKPIPTCSMLLY</sequence>
<dbReference type="GO" id="GO:0007156">
    <property type="term" value="P:homophilic cell adhesion via plasma membrane adhesion molecules"/>
    <property type="evidence" value="ECO:0007669"/>
    <property type="project" value="TreeGrafter"/>
</dbReference>
<evidence type="ECO:0000313" key="4">
    <source>
        <dbReference type="EMBL" id="VDP87370.1"/>
    </source>
</evidence>
<keyword evidence="2" id="KW-1015">Disulfide bond</keyword>
<keyword evidence="1" id="KW-0732">Signal</keyword>
<dbReference type="Proteomes" id="UP000269396">
    <property type="component" value="Unassembled WGS sequence"/>
</dbReference>
<reference evidence="4 5" key="1">
    <citation type="submission" date="2018-11" db="EMBL/GenBank/DDBJ databases">
        <authorList>
            <consortium name="Pathogen Informatics"/>
        </authorList>
    </citation>
    <scope>NUCLEOTIDE SEQUENCE [LARGE SCALE GENOMIC DNA]</scope>
    <source>
        <strain>Denwood</strain>
        <strain evidence="5">Zambia</strain>
    </source>
</reference>
<evidence type="ECO:0000259" key="3">
    <source>
        <dbReference type="Pfam" id="PF07679"/>
    </source>
</evidence>